<accession>A0A1R4KGC4</accession>
<protein>
    <submittedName>
        <fullName evidence="1">Uncharacterized protein</fullName>
    </submittedName>
</protein>
<organism evidence="1 2">
    <name type="scientific">Microbacterium esteraromaticum</name>
    <dbReference type="NCBI Taxonomy" id="57043"/>
    <lineage>
        <taxon>Bacteria</taxon>
        <taxon>Bacillati</taxon>
        <taxon>Actinomycetota</taxon>
        <taxon>Actinomycetes</taxon>
        <taxon>Micrococcales</taxon>
        <taxon>Microbacteriaceae</taxon>
        <taxon>Microbacterium</taxon>
    </lineage>
</organism>
<evidence type="ECO:0000313" key="2">
    <source>
        <dbReference type="Proteomes" id="UP000196320"/>
    </source>
</evidence>
<name>A0A1R4KGC4_9MICO</name>
<proteinExistence type="predicted"/>
<dbReference type="EMBL" id="FUKO01000033">
    <property type="protein sequence ID" value="SJN43381.1"/>
    <property type="molecule type" value="Genomic_DNA"/>
</dbReference>
<evidence type="ECO:0000313" key="1">
    <source>
        <dbReference type="EMBL" id="SJN43381.1"/>
    </source>
</evidence>
<sequence length="275" mass="30292">MERQRRRSRLRAYGREDQIRPRRVDAAPARAVLQRLLDSGFALERIAVAAGVPHSTLTTLRFGRRGAHAGVHLKTIEAVVAEALLRLEPQIISTSTVPATGTTRRLQALVATGQTQSAIAELLGRGVGNLSPLVHGKRQIVTAATHDAVKALFDALWDQRPEGPKHDAARRLAERHGWLPPLAWDDPDTDPEPPAVDRDPDLVDDIAVALALQGDGPRLTPAERRICVRTLWARKYSDILIAATIRCDAKTVGRIREELDLPAFDQIELIQHRAA</sequence>
<dbReference type="OrthoDB" id="4551696at2"/>
<gene>
    <name evidence="1" type="ORF">FM104_12610</name>
</gene>
<dbReference type="Proteomes" id="UP000196320">
    <property type="component" value="Unassembled WGS sequence"/>
</dbReference>
<keyword evidence="2" id="KW-1185">Reference proteome</keyword>
<reference evidence="1 2" key="1">
    <citation type="submission" date="2017-02" db="EMBL/GenBank/DDBJ databases">
        <authorList>
            <person name="Peterson S.W."/>
        </authorList>
    </citation>
    <scope>NUCLEOTIDE SEQUENCE [LARGE SCALE GENOMIC DNA]</scope>
    <source>
        <strain evidence="1 2">B Mb 05.01</strain>
    </source>
</reference>
<dbReference type="RefSeq" id="WP_087132586.1">
    <property type="nucleotide sequence ID" value="NZ_FUKO01000033.1"/>
</dbReference>
<dbReference type="AlphaFoldDB" id="A0A1R4KGC4"/>